<gene>
    <name evidence="2" type="ORF">CC85DRAFT_325224</name>
</gene>
<name>A0A0J0XY43_9TREE</name>
<dbReference type="AlphaFoldDB" id="A0A0J0XY43"/>
<evidence type="ECO:0000313" key="3">
    <source>
        <dbReference type="Proteomes" id="UP000053611"/>
    </source>
</evidence>
<dbReference type="EMBL" id="KQ087179">
    <property type="protein sequence ID" value="KLT45958.1"/>
    <property type="molecule type" value="Genomic_DNA"/>
</dbReference>
<organism evidence="2 3">
    <name type="scientific">Cutaneotrichosporon oleaginosum</name>
    <dbReference type="NCBI Taxonomy" id="879819"/>
    <lineage>
        <taxon>Eukaryota</taxon>
        <taxon>Fungi</taxon>
        <taxon>Dikarya</taxon>
        <taxon>Basidiomycota</taxon>
        <taxon>Agaricomycotina</taxon>
        <taxon>Tremellomycetes</taxon>
        <taxon>Trichosporonales</taxon>
        <taxon>Trichosporonaceae</taxon>
        <taxon>Cutaneotrichosporon</taxon>
    </lineage>
</organism>
<accession>A0A0J0XY43</accession>
<evidence type="ECO:0000313" key="2">
    <source>
        <dbReference type="EMBL" id="KLT45958.1"/>
    </source>
</evidence>
<dbReference type="GeneID" id="28986913"/>
<keyword evidence="3" id="KW-1185">Reference proteome</keyword>
<feature type="compositionally biased region" description="Low complexity" evidence="1">
    <location>
        <begin position="310"/>
        <end position="339"/>
    </location>
</feature>
<dbReference type="Proteomes" id="UP000053611">
    <property type="component" value="Unassembled WGS sequence"/>
</dbReference>
<sequence>MNAARMAQLLPAFDRQELRSTSPRIIAYQEAIKSCGDIQPQSHPFFRLDMSNAFLDPKGYKLAHIAFPCDIAFVGCVILTEPWLVPLVLPPNLRVRYPKKIAEIQKYVTDLRDGLITFEQGRDMLYDLWEFFQDFDIRTLDRVIADVSLYVFHRNANNKFGCPSHRKYFTKLSQIAAYTNWYSQSALALEAGTQLWALVQLMQLGCKGAKMCTRTATNDSCMCFVHVHPLFHLSHYPRARDVRQRWACSGTGVYDFNHPRKFAIMSTADKGWLQHDIPYPGEEPKATVPISHLVVNKTIETSAPPTAILTPVASPSTSTRASTASSTPLHTPTTPYTPWAQLVAPPVKTTKAAKKVRIVTPPETPRPQQAVVCNDYTEEEAAVLAMISRSRYHIGRTSLEWYAEFQGPGASSSGFRTKK</sequence>
<proteinExistence type="predicted"/>
<evidence type="ECO:0000256" key="1">
    <source>
        <dbReference type="SAM" id="MobiDB-lite"/>
    </source>
</evidence>
<feature type="region of interest" description="Disordered" evidence="1">
    <location>
        <begin position="306"/>
        <end position="339"/>
    </location>
</feature>
<dbReference type="RefSeq" id="XP_018282449.1">
    <property type="nucleotide sequence ID" value="XM_018426310.1"/>
</dbReference>
<reference evidence="2 3" key="1">
    <citation type="submission" date="2015-03" db="EMBL/GenBank/DDBJ databases">
        <title>Genomics and transcriptomics of the oil-accumulating basidiomycete yeast T. oleaginosus allow insights into substrate utilization and the diverse evolutionary trajectories of mating systems in fungi.</title>
        <authorList>
            <consortium name="DOE Joint Genome Institute"/>
            <person name="Kourist R."/>
            <person name="Kracht O."/>
            <person name="Bracharz F."/>
            <person name="Lipzen A."/>
            <person name="Nolan M."/>
            <person name="Ohm R."/>
            <person name="Grigoriev I."/>
            <person name="Sun S."/>
            <person name="Heitman J."/>
            <person name="Bruck T."/>
            <person name="Nowrousian M."/>
        </authorList>
    </citation>
    <scope>NUCLEOTIDE SEQUENCE [LARGE SCALE GENOMIC DNA]</scope>
    <source>
        <strain evidence="2 3">IBC0246</strain>
    </source>
</reference>
<protein>
    <submittedName>
        <fullName evidence="2">Uncharacterized protein</fullName>
    </submittedName>
</protein>